<organism evidence="6 7">
    <name type="scientific">Roseovarius albus</name>
    <dbReference type="NCBI Taxonomy" id="1247867"/>
    <lineage>
        <taxon>Bacteria</taxon>
        <taxon>Pseudomonadati</taxon>
        <taxon>Pseudomonadota</taxon>
        <taxon>Alphaproteobacteria</taxon>
        <taxon>Rhodobacterales</taxon>
        <taxon>Roseobacteraceae</taxon>
        <taxon>Roseovarius</taxon>
    </lineage>
</organism>
<dbReference type="GO" id="GO:0022857">
    <property type="term" value="F:transmembrane transporter activity"/>
    <property type="evidence" value="ECO:0007669"/>
    <property type="project" value="InterPro"/>
</dbReference>
<dbReference type="PANTHER" id="PTHR23523">
    <property type="match status" value="1"/>
</dbReference>
<evidence type="ECO:0000256" key="2">
    <source>
        <dbReference type="ARBA" id="ARBA00022989"/>
    </source>
</evidence>
<feature type="domain" description="Major facilitator superfamily (MFS) profile" evidence="5">
    <location>
        <begin position="17"/>
        <end position="401"/>
    </location>
</feature>
<dbReference type="PROSITE" id="PS50850">
    <property type="entry name" value="MFS"/>
    <property type="match status" value="1"/>
</dbReference>
<dbReference type="EMBL" id="FWFX01000006">
    <property type="protein sequence ID" value="SLN45474.1"/>
    <property type="molecule type" value="Genomic_DNA"/>
</dbReference>
<proteinExistence type="predicted"/>
<feature type="transmembrane region" description="Helical" evidence="4">
    <location>
        <begin position="137"/>
        <end position="159"/>
    </location>
</feature>
<evidence type="ECO:0000259" key="5">
    <source>
        <dbReference type="PROSITE" id="PS50850"/>
    </source>
</evidence>
<feature type="transmembrane region" description="Helical" evidence="4">
    <location>
        <begin position="288"/>
        <end position="305"/>
    </location>
</feature>
<protein>
    <submittedName>
        <fullName evidence="6">Inner membrane transport protein YeaN</fullName>
    </submittedName>
</protein>
<dbReference type="RefSeq" id="WP_085805720.1">
    <property type="nucleotide sequence ID" value="NZ_FWFX01000006.1"/>
</dbReference>
<feature type="transmembrane region" description="Helical" evidence="4">
    <location>
        <begin position="262"/>
        <end position="281"/>
    </location>
</feature>
<feature type="transmembrane region" description="Helical" evidence="4">
    <location>
        <begin position="171"/>
        <end position="192"/>
    </location>
</feature>
<keyword evidence="2 4" id="KW-1133">Transmembrane helix</keyword>
<gene>
    <name evidence="6" type="primary">yeaN</name>
    <name evidence="6" type="ORF">ROA7450_02196</name>
</gene>
<dbReference type="InterPro" id="IPR020846">
    <property type="entry name" value="MFS_dom"/>
</dbReference>
<dbReference type="Proteomes" id="UP000193061">
    <property type="component" value="Unassembled WGS sequence"/>
</dbReference>
<evidence type="ECO:0000313" key="7">
    <source>
        <dbReference type="Proteomes" id="UP000193061"/>
    </source>
</evidence>
<feature type="transmembrane region" description="Helical" evidence="4">
    <location>
        <begin position="106"/>
        <end position="125"/>
    </location>
</feature>
<dbReference type="Gene3D" id="1.20.1250.20">
    <property type="entry name" value="MFS general substrate transporter like domains"/>
    <property type="match status" value="1"/>
</dbReference>
<feature type="transmembrane region" description="Helical" evidence="4">
    <location>
        <begin position="311"/>
        <end position="332"/>
    </location>
</feature>
<reference evidence="6 7" key="1">
    <citation type="submission" date="2017-03" db="EMBL/GenBank/DDBJ databases">
        <authorList>
            <person name="Afonso C.L."/>
            <person name="Miller P.J."/>
            <person name="Scott M.A."/>
            <person name="Spackman E."/>
            <person name="Goraichik I."/>
            <person name="Dimitrov K.M."/>
            <person name="Suarez D.L."/>
            <person name="Swayne D.E."/>
        </authorList>
    </citation>
    <scope>NUCLEOTIDE SEQUENCE [LARGE SCALE GENOMIC DNA]</scope>
    <source>
        <strain evidence="6 7">CECT 7450</strain>
    </source>
</reference>
<dbReference type="OrthoDB" id="148947at2"/>
<keyword evidence="7" id="KW-1185">Reference proteome</keyword>
<feature type="transmembrane region" description="Helical" evidence="4">
    <location>
        <begin position="223"/>
        <end position="242"/>
    </location>
</feature>
<evidence type="ECO:0000256" key="1">
    <source>
        <dbReference type="ARBA" id="ARBA00022692"/>
    </source>
</evidence>
<evidence type="ECO:0000256" key="3">
    <source>
        <dbReference type="ARBA" id="ARBA00023136"/>
    </source>
</evidence>
<evidence type="ECO:0000256" key="4">
    <source>
        <dbReference type="SAM" id="Phobius"/>
    </source>
</evidence>
<dbReference type="SUPFAM" id="SSF103473">
    <property type="entry name" value="MFS general substrate transporter"/>
    <property type="match status" value="1"/>
</dbReference>
<dbReference type="PANTHER" id="PTHR23523:SF2">
    <property type="entry name" value="2-NITROIMIDAZOLE TRANSPORTER"/>
    <property type="match status" value="1"/>
</dbReference>
<dbReference type="InterPro" id="IPR052524">
    <property type="entry name" value="MFS_Cyanate_Porter"/>
</dbReference>
<dbReference type="Pfam" id="PF07690">
    <property type="entry name" value="MFS_1"/>
    <property type="match status" value="1"/>
</dbReference>
<feature type="transmembrane region" description="Helical" evidence="4">
    <location>
        <begin position="372"/>
        <end position="391"/>
    </location>
</feature>
<keyword evidence="1 4" id="KW-0812">Transmembrane</keyword>
<keyword evidence="3 4" id="KW-0472">Membrane</keyword>
<dbReference type="InterPro" id="IPR011701">
    <property type="entry name" value="MFS"/>
</dbReference>
<sequence length="401" mass="42278">MNQSAAHPATQAVPYKMLIILWLVGWTLRVPILAAPPLATRISESFGLGEAAEGALTMLPVVAVAFGAIPAAWIIARFGLRAAIVAGLLVMTVASVTRGQVSSASLLFFASGVMGMGVAVFQTALPAATRVWTPTHVALGSAVYLNGMMMGELSGAGLTLPLVLPLAGGDWRFALVLWSVPIVLIALLVALIKVPKEQAETDNAALPGLCQQGSLPRWDDIRVWQYGLLLASSVVAFFVVNAYSGSILQSRGEYGAAEEFHFAYNATPLLASFVVLIRPGWVGLRGPIAVSALLTILGLAGFAFMEGWLSWASALVAGFAATIELILLISLPPTIAKGIAVTRLSAGMTLIGFSVAFLLTLLGGWLADRMEWIEMALVPSLFFMIAALGGLGRAVRYPDYE</sequence>
<feature type="transmembrane region" description="Helical" evidence="4">
    <location>
        <begin position="344"/>
        <end position="366"/>
    </location>
</feature>
<evidence type="ECO:0000313" key="6">
    <source>
        <dbReference type="EMBL" id="SLN45474.1"/>
    </source>
</evidence>
<name>A0A1X6Z9L6_9RHOB</name>
<accession>A0A1X6Z9L6</accession>
<feature type="transmembrane region" description="Helical" evidence="4">
    <location>
        <begin position="54"/>
        <end position="75"/>
    </location>
</feature>
<feature type="transmembrane region" description="Helical" evidence="4">
    <location>
        <begin position="82"/>
        <end position="100"/>
    </location>
</feature>
<dbReference type="InterPro" id="IPR036259">
    <property type="entry name" value="MFS_trans_sf"/>
</dbReference>
<dbReference type="AlphaFoldDB" id="A0A1X6Z9L6"/>
<feature type="transmembrane region" description="Helical" evidence="4">
    <location>
        <begin position="12"/>
        <end position="34"/>
    </location>
</feature>